<dbReference type="Gene3D" id="3.40.50.1010">
    <property type="entry name" value="5'-nuclease"/>
    <property type="match status" value="1"/>
</dbReference>
<gene>
    <name evidence="2" type="ORF">TCARB_1962</name>
</gene>
<dbReference type="KEGG" id="tcb:TCARB_1962"/>
<protein>
    <recommendedName>
        <fullName evidence="1">PIN domain-containing protein</fullName>
    </recommendedName>
</protein>
<feature type="domain" description="PIN" evidence="1">
    <location>
        <begin position="7"/>
        <end position="116"/>
    </location>
</feature>
<reference evidence="3" key="1">
    <citation type="book" date="2010" name="EXTREMOPHILES" publisher="0:0-0">
        <title>Complete genome sequences of ten hyperthermophilic archaea reveal their metabolic capabilities and possible ecological roles.</title>
        <editorList>
            <person name="?"/>
        </editorList>
        <authorList>
            <person name="Ravin N.V."/>
            <person name="Mardanov A.V."/>
            <person name="Bonch-Osmolovskaya E.A."/>
            <person name="Skryabin K.G."/>
        </authorList>
    </citation>
    <scope>NUCLEOTIDE SEQUENCE [LARGE SCALE GENOMIC DNA]</scope>
    <source>
        <strain evidence="3">1505</strain>
    </source>
</reference>
<proteinExistence type="predicted"/>
<dbReference type="Pfam" id="PF18477">
    <property type="entry name" value="PIN_9"/>
    <property type="match status" value="1"/>
</dbReference>
<dbReference type="EMBL" id="CP007493">
    <property type="protein sequence ID" value="AJB42998.1"/>
    <property type="molecule type" value="Genomic_DNA"/>
</dbReference>
<dbReference type="AlphaFoldDB" id="A0A3G1A988"/>
<dbReference type="CDD" id="cd09879">
    <property type="entry name" value="PIN_VapC_AF0591-like"/>
    <property type="match status" value="1"/>
</dbReference>
<accession>A0A3G1A988</accession>
<dbReference type="SUPFAM" id="SSF88723">
    <property type="entry name" value="PIN domain-like"/>
    <property type="match status" value="1"/>
</dbReference>
<evidence type="ECO:0000313" key="2">
    <source>
        <dbReference type="EMBL" id="AJB42998.1"/>
    </source>
</evidence>
<dbReference type="InterPro" id="IPR002716">
    <property type="entry name" value="PIN_dom"/>
</dbReference>
<organism evidence="2 3">
    <name type="scientific">Thermofilum adornatum 1505</name>
    <dbReference type="NCBI Taxonomy" id="697581"/>
    <lineage>
        <taxon>Archaea</taxon>
        <taxon>Thermoproteota</taxon>
        <taxon>Thermoprotei</taxon>
        <taxon>Thermofilales</taxon>
        <taxon>Thermofilaceae</taxon>
        <taxon>Thermofilum</taxon>
    </lineage>
</organism>
<dbReference type="STRING" id="697581.TCARB_1962"/>
<dbReference type="InterPro" id="IPR041120">
    <property type="entry name" value="PIN_9"/>
</dbReference>
<evidence type="ECO:0000259" key="1">
    <source>
        <dbReference type="SMART" id="SM00670"/>
    </source>
</evidence>
<evidence type="ECO:0000313" key="3">
    <source>
        <dbReference type="Proteomes" id="UP000266720"/>
    </source>
</evidence>
<dbReference type="Proteomes" id="UP000266720">
    <property type="component" value="Chromosome"/>
</dbReference>
<dbReference type="RefSeq" id="WP_052887301.1">
    <property type="nucleotide sequence ID" value="NZ_CP007493.1"/>
</dbReference>
<dbReference type="SMART" id="SM00670">
    <property type="entry name" value="PINc"/>
    <property type="match status" value="1"/>
</dbReference>
<sequence>MPSSPCKKALVDTSILIYFVEQNIDLLELFLQDEICQLIITTHVLEEIKYMATTAKGDKSRKARVALDVLREKISLYPALFALRYYPFNLPTDDLLVEVAASGRYIILTADRILKNKAAKRGIDVLFLRKSSKKLT</sequence>
<dbReference type="GeneID" id="25407375"/>
<dbReference type="InterPro" id="IPR029060">
    <property type="entry name" value="PIN-like_dom_sf"/>
</dbReference>
<name>A0A3G1A988_9CREN</name>